<sequence>MSDKTSLLRHLTVTALVVVLLTATGVQAQSYRMYRSGREGTLPRPITGPEKAAKAARQATGGRVLGVRKSLKQDGQQGYRVRILRDGRVRDFHYDPDQDQDTGHN</sequence>
<evidence type="ECO:0000313" key="3">
    <source>
        <dbReference type="Proteomes" id="UP000229278"/>
    </source>
</evidence>
<evidence type="ECO:0000256" key="1">
    <source>
        <dbReference type="SAM" id="MobiDB-lite"/>
    </source>
</evidence>
<evidence type="ECO:0008006" key="4">
    <source>
        <dbReference type="Google" id="ProtNLM"/>
    </source>
</evidence>
<comment type="caution">
    <text evidence="2">The sequence shown here is derived from an EMBL/GenBank/DDBJ whole genome shotgun (WGS) entry which is preliminary data.</text>
</comment>
<proteinExistence type="predicted"/>
<feature type="region of interest" description="Disordered" evidence="1">
    <location>
        <begin position="37"/>
        <end position="71"/>
    </location>
</feature>
<gene>
    <name evidence="2" type="ORF">CSA09_03875</name>
</gene>
<reference evidence="2 3" key="1">
    <citation type="submission" date="2017-10" db="EMBL/GenBank/DDBJ databases">
        <title>Novel microbial diversity and functional potential in the marine mammal oral microbiome.</title>
        <authorList>
            <person name="Dudek N.K."/>
            <person name="Sun C.L."/>
            <person name="Burstein D."/>
            <person name="Kantor R.S."/>
            <person name="Aliaga Goltsman D.S."/>
            <person name="Bik E.M."/>
            <person name="Thomas B.C."/>
            <person name="Banfield J.F."/>
            <person name="Relman D.A."/>
        </authorList>
    </citation>
    <scope>NUCLEOTIDE SEQUENCE [LARGE SCALE GENOMIC DNA]</scope>
    <source>
        <strain evidence="2">DOLJORAL78_50_517</strain>
    </source>
</reference>
<dbReference type="EMBL" id="PDTV01000008">
    <property type="protein sequence ID" value="PIE83042.1"/>
    <property type="molecule type" value="Genomic_DNA"/>
</dbReference>
<name>A0A2G6PEW2_9GAMM</name>
<accession>A0A2G6PEW2</accession>
<organism evidence="2 3">
    <name type="scientific">Candidatus Contendibacter odensensis</name>
    <dbReference type="NCBI Taxonomy" id="1400860"/>
    <lineage>
        <taxon>Bacteria</taxon>
        <taxon>Pseudomonadati</taxon>
        <taxon>Pseudomonadota</taxon>
        <taxon>Gammaproteobacteria</taxon>
        <taxon>Candidatus Competibacteraceae</taxon>
        <taxon>Candidatus Contendibacter</taxon>
    </lineage>
</organism>
<protein>
    <recommendedName>
        <fullName evidence="4">PepSY domain-containing protein</fullName>
    </recommendedName>
</protein>
<dbReference type="AlphaFoldDB" id="A0A2G6PEW2"/>
<evidence type="ECO:0000313" key="2">
    <source>
        <dbReference type="EMBL" id="PIE83042.1"/>
    </source>
</evidence>
<dbReference type="Proteomes" id="UP000229278">
    <property type="component" value="Unassembled WGS sequence"/>
</dbReference>